<dbReference type="InterPro" id="IPR047867">
    <property type="entry name" value="Ribosomal_uL22_bac/org-type"/>
</dbReference>
<comment type="function">
    <text evidence="7 10">This protein binds specifically to 23S rRNA; its binding is stimulated by other ribosomal proteins, e.g., L4, L17, and L20. It is important during the early stages of 50S assembly. It makes multiple contacts with different domains of the 23S rRNA in the assembled 50S subunit and ribosome.</text>
</comment>
<dbReference type="InterPro" id="IPR036394">
    <property type="entry name" value="Ribosomal_uL22_sf"/>
</dbReference>
<gene>
    <name evidence="7" type="primary">rplV</name>
    <name evidence="12" type="ORF">A2867_01710</name>
</gene>
<evidence type="ECO:0000256" key="10">
    <source>
        <dbReference type="RuleBase" id="RU004008"/>
    </source>
</evidence>
<keyword evidence="3 7" id="KW-0694">RNA-binding</keyword>
<feature type="compositionally biased region" description="Basic and acidic residues" evidence="11">
    <location>
        <begin position="141"/>
        <end position="152"/>
    </location>
</feature>
<dbReference type="EMBL" id="MFCP01000002">
    <property type="protein sequence ID" value="OGE29688.1"/>
    <property type="molecule type" value="Genomic_DNA"/>
</dbReference>
<keyword evidence="2 7" id="KW-0699">rRNA-binding</keyword>
<dbReference type="SUPFAM" id="SSF54843">
    <property type="entry name" value="Ribosomal protein L22"/>
    <property type="match status" value="1"/>
</dbReference>
<reference evidence="12 13" key="1">
    <citation type="journal article" date="2016" name="Nat. Commun.">
        <title>Thousands of microbial genomes shed light on interconnected biogeochemical processes in an aquifer system.</title>
        <authorList>
            <person name="Anantharaman K."/>
            <person name="Brown C.T."/>
            <person name="Hug L.A."/>
            <person name="Sharon I."/>
            <person name="Castelle C.J."/>
            <person name="Probst A.J."/>
            <person name="Thomas B.C."/>
            <person name="Singh A."/>
            <person name="Wilkins M.J."/>
            <person name="Karaoz U."/>
            <person name="Brodie E.L."/>
            <person name="Williams K.H."/>
            <person name="Hubbard S.S."/>
            <person name="Banfield J.F."/>
        </authorList>
    </citation>
    <scope>NUCLEOTIDE SEQUENCE [LARGE SCALE GENOMIC DNA]</scope>
</reference>
<dbReference type="InterPro" id="IPR001063">
    <property type="entry name" value="Ribosomal_uL22"/>
</dbReference>
<evidence type="ECO:0000256" key="6">
    <source>
        <dbReference type="ARBA" id="ARBA00035207"/>
    </source>
</evidence>
<evidence type="ECO:0000256" key="5">
    <source>
        <dbReference type="ARBA" id="ARBA00023274"/>
    </source>
</evidence>
<keyword evidence="5 7" id="KW-0687">Ribonucleoprotein</keyword>
<organism evidence="12 13">
    <name type="scientific">Candidatus Daviesbacteria bacterium RIFCSPHIGHO2_01_FULL_40_11</name>
    <dbReference type="NCBI Taxonomy" id="1797762"/>
    <lineage>
        <taxon>Bacteria</taxon>
        <taxon>Candidatus Daviesiibacteriota</taxon>
    </lineage>
</organism>
<dbReference type="GO" id="GO:0019843">
    <property type="term" value="F:rRNA binding"/>
    <property type="evidence" value="ECO:0007669"/>
    <property type="project" value="UniProtKB-UniRule"/>
</dbReference>
<evidence type="ECO:0000256" key="2">
    <source>
        <dbReference type="ARBA" id="ARBA00022730"/>
    </source>
</evidence>
<dbReference type="GO" id="GO:0003735">
    <property type="term" value="F:structural constituent of ribosome"/>
    <property type="evidence" value="ECO:0007669"/>
    <property type="project" value="InterPro"/>
</dbReference>
<keyword evidence="4 7" id="KW-0689">Ribosomal protein</keyword>
<dbReference type="GO" id="GO:0022625">
    <property type="term" value="C:cytosolic large ribosomal subunit"/>
    <property type="evidence" value="ECO:0007669"/>
    <property type="project" value="TreeGrafter"/>
</dbReference>
<dbReference type="CDD" id="cd00336">
    <property type="entry name" value="Ribosomal_L22"/>
    <property type="match status" value="1"/>
</dbReference>
<comment type="function">
    <text evidence="7">The globular domain of the protein is located near the polypeptide exit tunnel on the outside of the subunit, while an extended beta-hairpin is found that lines the wall of the exit tunnel in the center of the 70S ribosome.</text>
</comment>
<dbReference type="HAMAP" id="MF_01331_B">
    <property type="entry name" value="Ribosomal_uL22_B"/>
    <property type="match status" value="1"/>
</dbReference>
<dbReference type="InterPro" id="IPR005727">
    <property type="entry name" value="Ribosomal_uL22_bac/chlpt-type"/>
</dbReference>
<dbReference type="Proteomes" id="UP000177555">
    <property type="component" value="Unassembled WGS sequence"/>
</dbReference>
<dbReference type="PANTHER" id="PTHR13501">
    <property type="entry name" value="CHLOROPLAST 50S RIBOSOMAL PROTEIN L22-RELATED"/>
    <property type="match status" value="1"/>
</dbReference>
<proteinExistence type="inferred from homology"/>
<dbReference type="Gene3D" id="3.90.470.10">
    <property type="entry name" value="Ribosomal protein L22/L17"/>
    <property type="match status" value="1"/>
</dbReference>
<evidence type="ECO:0000256" key="3">
    <source>
        <dbReference type="ARBA" id="ARBA00022884"/>
    </source>
</evidence>
<comment type="caution">
    <text evidence="12">The sequence shown here is derived from an EMBL/GenBank/DDBJ whole genome shotgun (WGS) entry which is preliminary data.</text>
</comment>
<sequence>MEVQTIQKYIHTPPRKLRLVSDMVRSLPPTKALNVLQLTPKMAAKDLVKALQTALANAKQAGMDSEKVFFKKIEINESMKMRRFRAGTRGRVKPYKKRMSHIKIVLTDDLNLKSQMSNVKTAVKLEKKKESMMGDSAVKSKSTERGRTESSK</sequence>
<dbReference type="PANTHER" id="PTHR13501:SF8">
    <property type="entry name" value="LARGE RIBOSOMAL SUBUNIT PROTEIN UL22M"/>
    <property type="match status" value="1"/>
</dbReference>
<evidence type="ECO:0000256" key="9">
    <source>
        <dbReference type="RuleBase" id="RU004006"/>
    </source>
</evidence>
<comment type="similarity">
    <text evidence="1 7 8">Belongs to the universal ribosomal protein uL22 family.</text>
</comment>
<evidence type="ECO:0000256" key="8">
    <source>
        <dbReference type="RuleBase" id="RU004005"/>
    </source>
</evidence>
<dbReference type="Pfam" id="PF00237">
    <property type="entry name" value="Ribosomal_L22"/>
    <property type="match status" value="1"/>
</dbReference>
<evidence type="ECO:0000256" key="11">
    <source>
        <dbReference type="SAM" id="MobiDB-lite"/>
    </source>
</evidence>
<evidence type="ECO:0000313" key="13">
    <source>
        <dbReference type="Proteomes" id="UP000177555"/>
    </source>
</evidence>
<feature type="region of interest" description="Disordered" evidence="11">
    <location>
        <begin position="126"/>
        <end position="152"/>
    </location>
</feature>
<evidence type="ECO:0000256" key="7">
    <source>
        <dbReference type="HAMAP-Rule" id="MF_01331"/>
    </source>
</evidence>
<evidence type="ECO:0000313" key="12">
    <source>
        <dbReference type="EMBL" id="OGE29688.1"/>
    </source>
</evidence>
<evidence type="ECO:0000256" key="1">
    <source>
        <dbReference type="ARBA" id="ARBA00009451"/>
    </source>
</evidence>
<protein>
    <recommendedName>
        <fullName evidence="6 7">Large ribosomal subunit protein uL22</fullName>
    </recommendedName>
</protein>
<comment type="subunit">
    <text evidence="7 9">Part of the 50S ribosomal subunit.</text>
</comment>
<dbReference type="AlphaFoldDB" id="A0A1F5JMA8"/>
<dbReference type="GO" id="GO:0006412">
    <property type="term" value="P:translation"/>
    <property type="evidence" value="ECO:0007669"/>
    <property type="project" value="UniProtKB-UniRule"/>
</dbReference>
<name>A0A1F5JMA8_9BACT</name>
<evidence type="ECO:0000256" key="4">
    <source>
        <dbReference type="ARBA" id="ARBA00022980"/>
    </source>
</evidence>
<accession>A0A1F5JMA8</accession>